<dbReference type="InterPro" id="IPR036291">
    <property type="entry name" value="NAD(P)-bd_dom_sf"/>
</dbReference>
<keyword evidence="4" id="KW-1185">Reference proteome</keyword>
<dbReference type="InterPro" id="IPR008927">
    <property type="entry name" value="6-PGluconate_DH-like_C_sf"/>
</dbReference>
<dbReference type="InterPro" id="IPR003421">
    <property type="entry name" value="Opine_DH"/>
</dbReference>
<feature type="non-terminal residue" evidence="3">
    <location>
        <position position="1068"/>
    </location>
</feature>
<dbReference type="InterPro" id="IPR051729">
    <property type="entry name" value="Opine/Lysopine_DH"/>
</dbReference>
<accession>A0A813GYG8</accession>
<name>A0A813GYG8_POLGL</name>
<gene>
    <name evidence="3" type="ORF">PGLA1383_LOCUS46712</name>
</gene>
<dbReference type="InterPro" id="IPR013328">
    <property type="entry name" value="6PGD_dom2"/>
</dbReference>
<feature type="compositionally biased region" description="Polar residues" evidence="1">
    <location>
        <begin position="293"/>
        <end position="308"/>
    </location>
</feature>
<dbReference type="PANTHER" id="PTHR38015:SF1">
    <property type="entry name" value="OPINE DEHYDROGENASE DOMAIN-CONTAINING PROTEIN"/>
    <property type="match status" value="1"/>
</dbReference>
<proteinExistence type="predicted"/>
<dbReference type="SUPFAM" id="SSF48179">
    <property type="entry name" value="6-phosphogluconate dehydrogenase C-terminal domain-like"/>
    <property type="match status" value="1"/>
</dbReference>
<dbReference type="Gene3D" id="1.10.1040.10">
    <property type="entry name" value="N-(1-d-carboxylethyl)-l-norvaline Dehydrogenase, domain 2"/>
    <property type="match status" value="1"/>
</dbReference>
<evidence type="ECO:0000256" key="1">
    <source>
        <dbReference type="SAM" id="MobiDB-lite"/>
    </source>
</evidence>
<feature type="region of interest" description="Disordered" evidence="1">
    <location>
        <begin position="438"/>
        <end position="460"/>
    </location>
</feature>
<feature type="region of interest" description="Disordered" evidence="1">
    <location>
        <begin position="525"/>
        <end position="568"/>
    </location>
</feature>
<feature type="domain" description="Opine dehydrogenase" evidence="2">
    <location>
        <begin position="860"/>
        <end position="1025"/>
    </location>
</feature>
<dbReference type="AlphaFoldDB" id="A0A813GYG8"/>
<dbReference type="SUPFAM" id="SSF51735">
    <property type="entry name" value="NAD(P)-binding Rossmann-fold domains"/>
    <property type="match status" value="1"/>
</dbReference>
<evidence type="ECO:0000313" key="4">
    <source>
        <dbReference type="Proteomes" id="UP000654075"/>
    </source>
</evidence>
<dbReference type="SUPFAM" id="SSF52047">
    <property type="entry name" value="RNI-like"/>
    <property type="match status" value="1"/>
</dbReference>
<organism evidence="3 4">
    <name type="scientific">Polarella glacialis</name>
    <name type="common">Dinoflagellate</name>
    <dbReference type="NCBI Taxonomy" id="89957"/>
    <lineage>
        <taxon>Eukaryota</taxon>
        <taxon>Sar</taxon>
        <taxon>Alveolata</taxon>
        <taxon>Dinophyceae</taxon>
        <taxon>Suessiales</taxon>
        <taxon>Suessiaceae</taxon>
        <taxon>Polarella</taxon>
    </lineage>
</organism>
<evidence type="ECO:0000313" key="3">
    <source>
        <dbReference type="EMBL" id="CAE8630344.1"/>
    </source>
</evidence>
<dbReference type="GO" id="GO:0016491">
    <property type="term" value="F:oxidoreductase activity"/>
    <property type="evidence" value="ECO:0007669"/>
    <property type="project" value="InterPro"/>
</dbReference>
<protein>
    <recommendedName>
        <fullName evidence="2">Opine dehydrogenase domain-containing protein</fullName>
    </recommendedName>
</protein>
<feature type="region of interest" description="Disordered" evidence="1">
    <location>
        <begin position="287"/>
        <end position="315"/>
    </location>
</feature>
<dbReference type="EMBL" id="CAJNNV010029852">
    <property type="protein sequence ID" value="CAE8630344.1"/>
    <property type="molecule type" value="Genomic_DNA"/>
</dbReference>
<dbReference type="OrthoDB" id="6058913at2759"/>
<dbReference type="Gene3D" id="3.40.50.720">
    <property type="entry name" value="NAD(P)-binding Rossmann-like Domain"/>
    <property type="match status" value="1"/>
</dbReference>
<dbReference type="Pfam" id="PF02317">
    <property type="entry name" value="Octopine_DH"/>
    <property type="match status" value="1"/>
</dbReference>
<evidence type="ECO:0000259" key="2">
    <source>
        <dbReference type="Pfam" id="PF02317"/>
    </source>
</evidence>
<feature type="compositionally biased region" description="Basic and acidic residues" evidence="1">
    <location>
        <begin position="216"/>
        <end position="231"/>
    </location>
</feature>
<feature type="compositionally biased region" description="Polar residues" evidence="1">
    <location>
        <begin position="444"/>
        <end position="453"/>
    </location>
</feature>
<dbReference type="Proteomes" id="UP000654075">
    <property type="component" value="Unassembled WGS sequence"/>
</dbReference>
<reference evidence="3" key="1">
    <citation type="submission" date="2021-02" db="EMBL/GenBank/DDBJ databases">
        <authorList>
            <person name="Dougan E. K."/>
            <person name="Rhodes N."/>
            <person name="Thang M."/>
            <person name="Chan C."/>
        </authorList>
    </citation>
    <scope>NUCLEOTIDE SEQUENCE</scope>
</reference>
<feature type="region of interest" description="Disordered" evidence="1">
    <location>
        <begin position="216"/>
        <end position="244"/>
    </location>
</feature>
<dbReference type="PANTHER" id="PTHR38015">
    <property type="entry name" value="BLR6086 PROTEIN"/>
    <property type="match status" value="1"/>
</dbReference>
<comment type="caution">
    <text evidence="3">The sequence shown here is derived from an EMBL/GenBank/DDBJ whole genome shotgun (WGS) entry which is preliminary data.</text>
</comment>
<sequence length="1068" mass="115097">DLLRCASVGQAWCQASKQPAAFSPRLHLGVNSLRPPAGLQGRLARGCLARVHTVELSGACIWFPLVVEQLQNLRHLVVRGALRGHPLADVEPALNSILAARIRLESLDFSYQGFGGVFAWPPTPDLRVLVVRHCALALCDLPALFQSQRLDSLELHLCPLMDPQAGIVRGAELRPKEVALLGCGLDMALTLLLSISLARLSRLRLDAATDEKLQAELRRARQLPPRRERDASSSPSRRGGLGGAMDDLEARAEAQLRAELRQLSGVGPWRPLWEWFQGAARSETGGEVVYSRGTATEPPQSPGKSRYNSPDGLPLHIRQAPDLEAPRTNGMLQPGDLFLVAELARAPGGITFLRLADGRGWVFDRKPAPKVPPVSRRVSLFGDESQAKQAQDLILCSRVAGSEERHVVNAIPAFQSQAIVGLSRPSILDSRLPPADAPKAVKVVQSSPSTFPPRTTGGRPGSLGCGGHLEAMTQAPPMSTSEFSGAVGSHEESAIERYRELYLKGQLEGFEILDPDSVFHPHLVKRSLPDVPPSSVPATLRKTERQNVAAPSSESLRRTLPPRSSLGGPEDCGVSISAAVRVLAARDLQNTDGGGARPTSAMAQLPLEHLAEGASGIDDSLKLELEAAACGVCLTVGSLYSAVARHRQVDKLKGRSKGPTLLLPHTMSTDADFTVLCCGGGNAAQVATGLFAVRYKTIAVSFYADEAAKWKAALGDDDFELTIPGGKVMKSKPHDITNDPSVAAQADIILLVVPSFAHGEYFEKFAPYMKPGTIVATMPARSGGDILFNTKLGDKAKDMIFCGFETLPWACRFTEWGRKATILGTKNNILAAVTPISATKMALGKLQGLLGVNPWIQESPNNLGISLRNPGMIVHPGVMYGRWGPESWDGKPKTESPLFYQGVDDFTEKVLVDMTDEVQAVCRETERLIAGLDLKDACTLKQWYLDCYDGQMSDTSSLKRCMNTNEAYDGLKHPCKEVDGALMPDLNYRYLSEDVPTGLCFAKGLAEIIGMPTPTIDKVIVWAQGCIGLEIMVDGKMIGKDLDKTRAPQGMGITTLAAFLIASKISAS</sequence>